<dbReference type="EMBL" id="JBFTWV010000136">
    <property type="protein sequence ID" value="KAL2785697.1"/>
    <property type="molecule type" value="Genomic_DNA"/>
</dbReference>
<name>A0ABR4FRN5_9EURO</name>
<evidence type="ECO:0000313" key="1">
    <source>
        <dbReference type="EMBL" id="KAL2785697.1"/>
    </source>
</evidence>
<proteinExistence type="predicted"/>
<comment type="caution">
    <text evidence="1">The sequence shown here is derived from an EMBL/GenBank/DDBJ whole genome shotgun (WGS) entry which is preliminary data.</text>
</comment>
<dbReference type="Proteomes" id="UP001610563">
    <property type="component" value="Unassembled WGS sequence"/>
</dbReference>
<accession>A0ABR4FRN5</accession>
<sequence>MTSAALRHRLHSLWTCLANPSMDQDLASENVVPSKFLANNNITLTMEHFSFSNTPAENRNKKPPILFLIRPESIITEHPIDLNGEFFRVAEEVGVDKDNPSPAYQMNKIFSDPEDNFYSRGGEVAHYTQDWSMDLYPPHMVARISPHSATFKPFRMLYISQRGNHTDMWLCFVIPF</sequence>
<organism evidence="1 2">
    <name type="scientific">Aspergillus keveii</name>
    <dbReference type="NCBI Taxonomy" id="714993"/>
    <lineage>
        <taxon>Eukaryota</taxon>
        <taxon>Fungi</taxon>
        <taxon>Dikarya</taxon>
        <taxon>Ascomycota</taxon>
        <taxon>Pezizomycotina</taxon>
        <taxon>Eurotiomycetes</taxon>
        <taxon>Eurotiomycetidae</taxon>
        <taxon>Eurotiales</taxon>
        <taxon>Aspergillaceae</taxon>
        <taxon>Aspergillus</taxon>
        <taxon>Aspergillus subgen. Nidulantes</taxon>
    </lineage>
</organism>
<reference evidence="1 2" key="1">
    <citation type="submission" date="2024-07" db="EMBL/GenBank/DDBJ databases">
        <title>Section-level genome sequencing and comparative genomics of Aspergillus sections Usti and Cavernicolus.</title>
        <authorList>
            <consortium name="Lawrence Berkeley National Laboratory"/>
            <person name="Nybo J.L."/>
            <person name="Vesth T.C."/>
            <person name="Theobald S."/>
            <person name="Frisvad J.C."/>
            <person name="Larsen T.O."/>
            <person name="Kjaerboelling I."/>
            <person name="Rothschild-Mancinelli K."/>
            <person name="Lyhne E.K."/>
            <person name="Kogle M.E."/>
            <person name="Barry K."/>
            <person name="Clum A."/>
            <person name="Na H."/>
            <person name="Ledsgaard L."/>
            <person name="Lin J."/>
            <person name="Lipzen A."/>
            <person name="Kuo A."/>
            <person name="Riley R."/>
            <person name="Mondo S."/>
            <person name="Labutti K."/>
            <person name="Haridas S."/>
            <person name="Pangalinan J."/>
            <person name="Salamov A.A."/>
            <person name="Simmons B.A."/>
            <person name="Magnuson J.K."/>
            <person name="Chen J."/>
            <person name="Drula E."/>
            <person name="Henrissat B."/>
            <person name="Wiebenga A."/>
            <person name="Lubbers R.J."/>
            <person name="Gomes A.C."/>
            <person name="Makela M.R."/>
            <person name="Stajich J."/>
            <person name="Grigoriev I.V."/>
            <person name="Mortensen U.H."/>
            <person name="De Vries R.P."/>
            <person name="Baker S.E."/>
            <person name="Andersen M.R."/>
        </authorList>
    </citation>
    <scope>NUCLEOTIDE SEQUENCE [LARGE SCALE GENOMIC DNA]</scope>
    <source>
        <strain evidence="1 2">CBS 209.92</strain>
    </source>
</reference>
<gene>
    <name evidence="1" type="ORF">BJX66DRAFT_51029</name>
</gene>
<keyword evidence="2" id="KW-1185">Reference proteome</keyword>
<evidence type="ECO:0000313" key="2">
    <source>
        <dbReference type="Proteomes" id="UP001610563"/>
    </source>
</evidence>
<protein>
    <submittedName>
        <fullName evidence="1">Uncharacterized protein</fullName>
    </submittedName>
</protein>